<sequence length="109" mass="12290">MAFEELGLLHALLALAAAHRAVLRPVEAKRLFLRRQVHIGLAIQCHLAAISFIDKKSAPVSDDVCISTILISLYTLTLRSELRLTDPYEPPIQWLTLTRGIRTILQQTY</sequence>
<name>A0A5N6IPH2_9EURO</name>
<accession>A0A5N6IPH2</accession>
<dbReference type="Proteomes" id="UP000326289">
    <property type="component" value="Unassembled WGS sequence"/>
</dbReference>
<keyword evidence="3" id="KW-1185">Reference proteome</keyword>
<gene>
    <name evidence="2" type="ORF">BDV30DRAFT_218985</name>
</gene>
<reference evidence="2 3" key="1">
    <citation type="submission" date="2019-04" db="EMBL/GenBank/DDBJ databases">
        <title>Fungal friends and foes A comparative genomics study of 23 Aspergillus species from section Flavi.</title>
        <authorList>
            <consortium name="DOE Joint Genome Institute"/>
            <person name="Kjaerbolling I."/>
            <person name="Vesth T.C."/>
            <person name="Frisvad J.C."/>
            <person name="Nybo J.L."/>
            <person name="Theobald S."/>
            <person name="Kildgaard S."/>
            <person name="Petersen T.I."/>
            <person name="Kuo A."/>
            <person name="Sato A."/>
            <person name="Lyhne E.K."/>
            <person name="Kogle M.E."/>
            <person name="Wiebenga A."/>
            <person name="Kun R.S."/>
            <person name="Lubbers R.J."/>
            <person name="Makela M.R."/>
            <person name="Barry K."/>
            <person name="Chovatia M."/>
            <person name="Clum A."/>
            <person name="Daum C."/>
            <person name="Haridas S."/>
            <person name="He G."/>
            <person name="LaButti K."/>
            <person name="Lipzen A."/>
            <person name="Mondo S."/>
            <person name="Pangilinan J."/>
            <person name="Riley R."/>
            <person name="Salamov A."/>
            <person name="Simmons B.A."/>
            <person name="Magnuson J.K."/>
            <person name="Henrissat B."/>
            <person name="Mortensen U.H."/>
            <person name="Larsen T.O."/>
            <person name="De vries R.P."/>
            <person name="Grigoriev I.V."/>
            <person name="Machida M."/>
            <person name="Baker S.E."/>
            <person name="Andersen M.R."/>
        </authorList>
    </citation>
    <scope>NUCLEOTIDE SEQUENCE [LARGE SCALE GENOMIC DNA]</scope>
    <source>
        <strain evidence="2 3">CBS 117635</strain>
    </source>
</reference>
<dbReference type="EMBL" id="ML732879">
    <property type="protein sequence ID" value="KAB8268084.1"/>
    <property type="molecule type" value="Genomic_DNA"/>
</dbReference>
<evidence type="ECO:0000313" key="3">
    <source>
        <dbReference type="Proteomes" id="UP000326289"/>
    </source>
</evidence>
<feature type="chain" id="PRO_5024848136" description="Transcription factor domain-containing protein" evidence="1">
    <location>
        <begin position="29"/>
        <end position="109"/>
    </location>
</feature>
<keyword evidence="1" id="KW-0732">Signal</keyword>
<protein>
    <recommendedName>
        <fullName evidence="4">Transcription factor domain-containing protein</fullName>
    </recommendedName>
</protein>
<organism evidence="2 3">
    <name type="scientific">Aspergillus minisclerotigenes</name>
    <dbReference type="NCBI Taxonomy" id="656917"/>
    <lineage>
        <taxon>Eukaryota</taxon>
        <taxon>Fungi</taxon>
        <taxon>Dikarya</taxon>
        <taxon>Ascomycota</taxon>
        <taxon>Pezizomycotina</taxon>
        <taxon>Eurotiomycetes</taxon>
        <taxon>Eurotiomycetidae</taxon>
        <taxon>Eurotiales</taxon>
        <taxon>Aspergillaceae</taxon>
        <taxon>Aspergillus</taxon>
        <taxon>Aspergillus subgen. Circumdati</taxon>
    </lineage>
</organism>
<evidence type="ECO:0000256" key="1">
    <source>
        <dbReference type="SAM" id="SignalP"/>
    </source>
</evidence>
<evidence type="ECO:0000313" key="2">
    <source>
        <dbReference type="EMBL" id="KAB8268084.1"/>
    </source>
</evidence>
<evidence type="ECO:0008006" key="4">
    <source>
        <dbReference type="Google" id="ProtNLM"/>
    </source>
</evidence>
<proteinExistence type="predicted"/>
<dbReference type="AlphaFoldDB" id="A0A5N6IPH2"/>
<feature type="signal peptide" evidence="1">
    <location>
        <begin position="1"/>
        <end position="28"/>
    </location>
</feature>